<keyword evidence="8" id="KW-1185">Reference proteome</keyword>
<name>A0ABP1N7M1_XYLVO</name>
<evidence type="ECO:0000313" key="7">
    <source>
        <dbReference type="EMBL" id="CAL7936980.1"/>
    </source>
</evidence>
<dbReference type="Proteomes" id="UP001642520">
    <property type="component" value="Unassembled WGS sequence"/>
</dbReference>
<evidence type="ECO:0000256" key="2">
    <source>
        <dbReference type="ARBA" id="ARBA00007322"/>
    </source>
</evidence>
<evidence type="ECO:0000256" key="4">
    <source>
        <dbReference type="ARBA" id="ARBA00022989"/>
    </source>
</evidence>
<feature type="transmembrane region" description="Helical" evidence="6">
    <location>
        <begin position="171"/>
        <end position="195"/>
    </location>
</feature>
<evidence type="ECO:0000256" key="5">
    <source>
        <dbReference type="ARBA" id="ARBA00023136"/>
    </source>
</evidence>
<evidence type="ECO:0000313" key="8">
    <source>
        <dbReference type="Proteomes" id="UP001642520"/>
    </source>
</evidence>
<keyword evidence="4 6" id="KW-1133">Transmembrane helix</keyword>
<dbReference type="PANTHER" id="PTHR12703">
    <property type="entry name" value="TRANSMEMBRANE PROTEIN 33"/>
    <property type="match status" value="1"/>
</dbReference>
<keyword evidence="5 6" id="KW-0472">Membrane</keyword>
<sequence>MADTAGMATDGSVHTDKGWIALRQHVIDNKIKVGLWVLRLFTVIFTIGYIIPIFGNSYNIYYKALISNAATNALRLHQRIPRVQFNKEFLEHLLLEDSFHYIFYSLIFLYAAPVTLVLTPVFLFALMHFASYSLTLLDCLGQNSWWGARLLISLVEFQSRNILRVCALSEIMILPFTVFLVLTGRAGLLTPFIYFQFLKFRLVSQRNPFTRNVFYEIRSGLISVSKKSTVPAIVRQIIQGLLMLTEQMAPVRRDTLIYFWKRFNVC</sequence>
<comment type="subcellular location">
    <subcellularLocation>
        <location evidence="1">Membrane</location>
        <topology evidence="1">Multi-pass membrane protein</topology>
    </subcellularLocation>
</comment>
<keyword evidence="3 6" id="KW-0812">Transmembrane</keyword>
<dbReference type="PANTHER" id="PTHR12703:SF4">
    <property type="entry name" value="TRANSMEMBRANE PROTEIN 33"/>
    <property type="match status" value="1"/>
</dbReference>
<feature type="transmembrane region" description="Helical" evidence="6">
    <location>
        <begin position="98"/>
        <end position="127"/>
    </location>
</feature>
<dbReference type="InterPro" id="IPR005344">
    <property type="entry name" value="TMEM33/Pom33"/>
</dbReference>
<gene>
    <name evidence="7" type="ORF">XYLVIOL_LOCUS2480</name>
</gene>
<feature type="transmembrane region" description="Helical" evidence="6">
    <location>
        <begin position="33"/>
        <end position="54"/>
    </location>
</feature>
<protein>
    <recommendedName>
        <fullName evidence="9">Krueppel homolog 2</fullName>
    </recommendedName>
</protein>
<dbReference type="InterPro" id="IPR051645">
    <property type="entry name" value="PER33/POM33_regulator"/>
</dbReference>
<reference evidence="7 8" key="1">
    <citation type="submission" date="2024-08" db="EMBL/GenBank/DDBJ databases">
        <authorList>
            <person name="Will J Nash"/>
            <person name="Angela Man"/>
            <person name="Seanna McTaggart"/>
            <person name="Kendall Baker"/>
            <person name="Tom Barker"/>
            <person name="Leah Catchpole"/>
            <person name="Alex Durrant"/>
            <person name="Karim Gharbi"/>
            <person name="Naomi Irish"/>
            <person name="Gemy Kaithakottil"/>
            <person name="Debby Ku"/>
            <person name="Aaliyah Providence"/>
            <person name="Felix Shaw"/>
            <person name="David Swarbreck"/>
            <person name="Chris Watkins"/>
            <person name="Ann M. McCartney"/>
            <person name="Giulio Formenti"/>
            <person name="Alice Mouton"/>
            <person name="Noel Vella"/>
            <person name="Bjorn M von Reumont"/>
            <person name="Adriana Vella"/>
            <person name="Wilfried Haerty"/>
        </authorList>
    </citation>
    <scope>NUCLEOTIDE SEQUENCE [LARGE SCALE GENOMIC DNA]</scope>
</reference>
<evidence type="ECO:0000256" key="1">
    <source>
        <dbReference type="ARBA" id="ARBA00004141"/>
    </source>
</evidence>
<evidence type="ECO:0008006" key="9">
    <source>
        <dbReference type="Google" id="ProtNLM"/>
    </source>
</evidence>
<dbReference type="Pfam" id="PF03661">
    <property type="entry name" value="TMEM33_Pom33"/>
    <property type="match status" value="1"/>
</dbReference>
<comment type="caution">
    <text evidence="7">The sequence shown here is derived from an EMBL/GenBank/DDBJ whole genome shotgun (WGS) entry which is preliminary data.</text>
</comment>
<dbReference type="EMBL" id="CAXAJV020001287">
    <property type="protein sequence ID" value="CAL7936980.1"/>
    <property type="molecule type" value="Genomic_DNA"/>
</dbReference>
<evidence type="ECO:0000256" key="6">
    <source>
        <dbReference type="SAM" id="Phobius"/>
    </source>
</evidence>
<comment type="similarity">
    <text evidence="2">Belongs to the PER33/POM33 family.</text>
</comment>
<evidence type="ECO:0000256" key="3">
    <source>
        <dbReference type="ARBA" id="ARBA00022692"/>
    </source>
</evidence>
<accession>A0ABP1N7M1</accession>
<organism evidence="7 8">
    <name type="scientific">Xylocopa violacea</name>
    <name type="common">Violet carpenter bee</name>
    <name type="synonym">Apis violacea</name>
    <dbReference type="NCBI Taxonomy" id="135666"/>
    <lineage>
        <taxon>Eukaryota</taxon>
        <taxon>Metazoa</taxon>
        <taxon>Ecdysozoa</taxon>
        <taxon>Arthropoda</taxon>
        <taxon>Hexapoda</taxon>
        <taxon>Insecta</taxon>
        <taxon>Pterygota</taxon>
        <taxon>Neoptera</taxon>
        <taxon>Endopterygota</taxon>
        <taxon>Hymenoptera</taxon>
        <taxon>Apocrita</taxon>
        <taxon>Aculeata</taxon>
        <taxon>Apoidea</taxon>
        <taxon>Anthophila</taxon>
        <taxon>Apidae</taxon>
        <taxon>Xylocopa</taxon>
        <taxon>Xylocopa</taxon>
    </lineage>
</organism>
<proteinExistence type="inferred from homology"/>